<reference evidence="1 2" key="1">
    <citation type="submission" date="2018-08" db="EMBL/GenBank/DDBJ databases">
        <title>The multiple taxonomic identification of Sphingomonas gilva.</title>
        <authorList>
            <person name="Zhu D."/>
            <person name="Zheng S."/>
        </authorList>
    </citation>
    <scope>NUCLEOTIDE SEQUENCE [LARGE SCALE GENOMIC DNA]</scope>
    <source>
        <strain evidence="1 2">ZDH117</strain>
    </source>
</reference>
<accession>A0A396RKR0</accession>
<evidence type="ECO:0000313" key="1">
    <source>
        <dbReference type="EMBL" id="RHW16874.1"/>
    </source>
</evidence>
<protein>
    <submittedName>
        <fullName evidence="1">Uncharacterized protein</fullName>
    </submittedName>
</protein>
<name>A0A396RKR0_9SPHN</name>
<dbReference type="OrthoDB" id="9816400at2"/>
<dbReference type="EMBL" id="QWLV01000007">
    <property type="protein sequence ID" value="RHW16874.1"/>
    <property type="molecule type" value="Genomic_DNA"/>
</dbReference>
<comment type="caution">
    <text evidence="1">The sequence shown here is derived from an EMBL/GenBank/DDBJ whole genome shotgun (WGS) entry which is preliminary data.</text>
</comment>
<dbReference type="Proteomes" id="UP000266693">
    <property type="component" value="Unassembled WGS sequence"/>
</dbReference>
<organism evidence="1 2">
    <name type="scientific">Sphingomonas gilva</name>
    <dbReference type="NCBI Taxonomy" id="2305907"/>
    <lineage>
        <taxon>Bacteria</taxon>
        <taxon>Pseudomonadati</taxon>
        <taxon>Pseudomonadota</taxon>
        <taxon>Alphaproteobacteria</taxon>
        <taxon>Sphingomonadales</taxon>
        <taxon>Sphingomonadaceae</taxon>
        <taxon>Sphingomonas</taxon>
    </lineage>
</organism>
<keyword evidence="2" id="KW-1185">Reference proteome</keyword>
<gene>
    <name evidence="1" type="ORF">D1610_14290</name>
</gene>
<dbReference type="AlphaFoldDB" id="A0A396RKR0"/>
<sequence length="382" mass="40676">MEGTSFGDNVLAALPSAIGNTLGRTLGNAISDAFAGNSRTGKVGGINLDPGGPLVSGDVTPSAAELLGALPPLPYLGEEALPGDIIVTASRRNIPSDAEYAARQAEQDALYMGPERPHEVREYYSMNELDADYAAFKGQQQSWGAMARDEMIEAGFAAKRSELLGKQLMADAAELELVPQVNPLLDTGLSTLAVIRGDATTGDYINVGASLVPGVAKLVTKAAEAAPVVTRVAESRFASLTPAERRVILEGKLEANAMRRLEEMQQATSGAHFVERHGSQLSLASQYDRAALGINPTTGAVERIPSAATRFFSARDQLNTITRAEQIFANTGSTRLAQRPYEFGRVIGEGYNRSLTYGTQMSAQAYLNAQGRAITAFPRYGY</sequence>
<dbReference type="RefSeq" id="WP_118864848.1">
    <property type="nucleotide sequence ID" value="NZ_QWLV01000007.1"/>
</dbReference>
<evidence type="ECO:0000313" key="2">
    <source>
        <dbReference type="Proteomes" id="UP000266693"/>
    </source>
</evidence>
<proteinExistence type="predicted"/>